<dbReference type="NCBIfam" id="TIGR04294">
    <property type="entry name" value="pre_pil_HX9DG"/>
    <property type="match status" value="1"/>
</dbReference>
<evidence type="ECO:0000313" key="4">
    <source>
        <dbReference type="EMBL" id="PQO31407.1"/>
    </source>
</evidence>
<dbReference type="SUPFAM" id="SSF54523">
    <property type="entry name" value="Pili subunits"/>
    <property type="match status" value="1"/>
</dbReference>
<keyword evidence="2" id="KW-0812">Transmembrane</keyword>
<evidence type="ECO:0000256" key="1">
    <source>
        <dbReference type="SAM" id="MobiDB-lite"/>
    </source>
</evidence>
<evidence type="ECO:0000256" key="2">
    <source>
        <dbReference type="SAM" id="Phobius"/>
    </source>
</evidence>
<organism evidence="4 5">
    <name type="scientific">Blastopirellula marina</name>
    <dbReference type="NCBI Taxonomy" id="124"/>
    <lineage>
        <taxon>Bacteria</taxon>
        <taxon>Pseudomonadati</taxon>
        <taxon>Planctomycetota</taxon>
        <taxon>Planctomycetia</taxon>
        <taxon>Pirellulales</taxon>
        <taxon>Pirellulaceae</taxon>
        <taxon>Blastopirellula</taxon>
    </lineage>
</organism>
<dbReference type="Proteomes" id="UP000240009">
    <property type="component" value="Unassembled WGS sequence"/>
</dbReference>
<accession>A0A2S8FGW5</accession>
<protein>
    <submittedName>
        <fullName evidence="4">Prepilin-type cleavage/methylation domain-containing protein</fullName>
    </submittedName>
</protein>
<feature type="domain" description="DUF1559" evidence="3">
    <location>
        <begin position="101"/>
        <end position="370"/>
    </location>
</feature>
<keyword evidence="2" id="KW-1133">Transmembrane helix</keyword>
<dbReference type="PANTHER" id="PTHR30093">
    <property type="entry name" value="GENERAL SECRETION PATHWAY PROTEIN G"/>
    <property type="match status" value="1"/>
</dbReference>
<dbReference type="Pfam" id="PF07596">
    <property type="entry name" value="SBP_bac_10"/>
    <property type="match status" value="1"/>
</dbReference>
<feature type="compositionally biased region" description="Polar residues" evidence="1">
    <location>
        <begin position="51"/>
        <end position="60"/>
    </location>
</feature>
<comment type="caution">
    <text evidence="4">The sequence shown here is derived from an EMBL/GenBank/DDBJ whole genome shotgun (WGS) entry which is preliminary data.</text>
</comment>
<name>A0A2S8FGW5_9BACT</name>
<dbReference type="InterPro" id="IPR011453">
    <property type="entry name" value="DUF1559"/>
</dbReference>
<dbReference type="AlphaFoldDB" id="A0A2S8FGW5"/>
<gene>
    <name evidence="4" type="ORF">C5Y96_13795</name>
</gene>
<evidence type="ECO:0000313" key="5">
    <source>
        <dbReference type="Proteomes" id="UP000240009"/>
    </source>
</evidence>
<evidence type="ECO:0000259" key="3">
    <source>
        <dbReference type="Pfam" id="PF07596"/>
    </source>
</evidence>
<dbReference type="EMBL" id="PUIA01000037">
    <property type="protein sequence ID" value="PQO31407.1"/>
    <property type="molecule type" value="Genomic_DNA"/>
</dbReference>
<reference evidence="4 5" key="1">
    <citation type="submission" date="2018-02" db="EMBL/GenBank/DDBJ databases">
        <title>Comparative genomes isolates from brazilian mangrove.</title>
        <authorList>
            <person name="Araujo J.E."/>
            <person name="Taketani R.G."/>
            <person name="Silva M.C.P."/>
            <person name="Loureco M.V."/>
            <person name="Andreote F.D."/>
        </authorList>
    </citation>
    <scope>NUCLEOTIDE SEQUENCE [LARGE SCALE GENOMIC DNA]</scope>
    <source>
        <strain evidence="4 5">HEX-2 MGV</strain>
    </source>
</reference>
<sequence length="414" mass="45018">MLPCVMEAYVSFRKRSTPVIRRQHHQPTKTTPNKRSPVRTVCGEHWGPSPERSQSVTINRNDPARSNRRGFTLKELFVVTFIIALFLCLCVLPLGRRGGGREAARRMQCTNNMKQLVLALHNYHDTYGRFPTAMGGTGLGGNENRLNALVPLLPFLESSPFYDQIYSGSYGAPPGGPAPWDTTFPPWQQHIEVFVCPSAYYEGKDYQGTNYAFCVGDVTRDIHQLSKPRGAFAPGLYVKLSDITDGTSYTIAMAEIGTAYGRQVQGQYATNLPATILDDPGICWRTVDSGKKYYSGKVGLHEFGRGYNWVDGGAGPGLFNTILPPNSPSCAVGGLEAVDGVYSAGGHHPGGCIVAFTDGSVQFVSEEVDVGDTAQAPPTIENYATDALASPYGVWGAFGTINGGEEVDRDDLWK</sequence>
<proteinExistence type="predicted"/>
<keyword evidence="2" id="KW-0472">Membrane</keyword>
<feature type="transmembrane region" description="Helical" evidence="2">
    <location>
        <begin position="76"/>
        <end position="95"/>
    </location>
</feature>
<dbReference type="InterPro" id="IPR027558">
    <property type="entry name" value="Pre_pil_HX9DG_C"/>
</dbReference>
<feature type="compositionally biased region" description="Basic residues" evidence="1">
    <location>
        <begin position="18"/>
        <end position="27"/>
    </location>
</feature>
<feature type="region of interest" description="Disordered" evidence="1">
    <location>
        <begin position="45"/>
        <end position="64"/>
    </location>
</feature>
<dbReference type="PANTHER" id="PTHR30093:SF2">
    <property type="entry name" value="TYPE II SECRETION SYSTEM PROTEIN H"/>
    <property type="match status" value="1"/>
</dbReference>
<dbReference type="InterPro" id="IPR045584">
    <property type="entry name" value="Pilin-like"/>
</dbReference>
<feature type="region of interest" description="Disordered" evidence="1">
    <location>
        <begin position="18"/>
        <end position="39"/>
    </location>
</feature>